<accession>V8CJ62</accession>
<reference evidence="1 2" key="1">
    <citation type="submission" date="2013-10" db="EMBL/GenBank/DDBJ databases">
        <title>The Genome Sequence of Helicobacter canis NCTC 12740.</title>
        <authorList>
            <consortium name="The Broad Institute Genomics Platform"/>
            <person name="Earl A."/>
            <person name="Fox J.G."/>
            <person name="Shen Z."/>
            <person name="Young S.K."/>
            <person name="Zeng Q."/>
            <person name="Gargeya S."/>
            <person name="Fitzgerald M."/>
            <person name="Abouelleil A."/>
            <person name="Alvarado L."/>
            <person name="Chapman S.B."/>
            <person name="Gainer-Dewar J."/>
            <person name="Goldberg J."/>
            <person name="Griggs A."/>
            <person name="Gujja S."/>
            <person name="Hansen M."/>
            <person name="Howarth C."/>
            <person name="Imamovic A."/>
            <person name="Ireland A."/>
            <person name="Larimer J."/>
            <person name="McCowan C."/>
            <person name="Murphy C."/>
            <person name="Pearson M."/>
            <person name="Poon T.W."/>
            <person name="Priest M."/>
            <person name="Roberts A."/>
            <person name="Saif S."/>
            <person name="Shea T."/>
            <person name="Sykes S."/>
            <person name="Wortman J."/>
            <person name="Nusbaum C."/>
            <person name="Birren B."/>
        </authorList>
    </citation>
    <scope>NUCLEOTIDE SEQUENCE [LARGE SCALE GENOMIC DNA]</scope>
    <source>
        <strain evidence="1 2">NCTC 12740</strain>
    </source>
</reference>
<dbReference type="GO" id="GO:0008081">
    <property type="term" value="F:phosphoric diester hydrolase activity"/>
    <property type="evidence" value="ECO:0007669"/>
    <property type="project" value="InterPro"/>
</dbReference>
<dbReference type="eggNOG" id="COG0584">
    <property type="taxonomic scope" value="Bacteria"/>
</dbReference>
<dbReference type="Gene3D" id="3.20.20.190">
    <property type="entry name" value="Phosphatidylinositol (PI) phosphodiesterase"/>
    <property type="match status" value="1"/>
</dbReference>
<dbReference type="AlphaFoldDB" id="V8CJ62"/>
<dbReference type="PATRIC" id="fig|1357399.3.peg.1238"/>
<dbReference type="GO" id="GO:0006629">
    <property type="term" value="P:lipid metabolic process"/>
    <property type="evidence" value="ECO:0007669"/>
    <property type="project" value="InterPro"/>
</dbReference>
<gene>
    <name evidence="1" type="ORF">HMPREF2087_01181</name>
</gene>
<dbReference type="SUPFAM" id="SSF51695">
    <property type="entry name" value="PLC-like phosphodiesterases"/>
    <property type="match status" value="1"/>
</dbReference>
<evidence type="ECO:0000313" key="1">
    <source>
        <dbReference type="EMBL" id="ETD26791.1"/>
    </source>
</evidence>
<name>V8CJ62_9HELI</name>
<keyword evidence="2" id="KW-1185">Reference proteome</keyword>
<organism evidence="1 2">
    <name type="scientific">Helicobacter canis NCTC 12740</name>
    <dbReference type="NCBI Taxonomy" id="1357399"/>
    <lineage>
        <taxon>Bacteria</taxon>
        <taxon>Pseudomonadati</taxon>
        <taxon>Campylobacterota</taxon>
        <taxon>Epsilonproteobacteria</taxon>
        <taxon>Campylobacterales</taxon>
        <taxon>Helicobacteraceae</taxon>
        <taxon>Helicobacter</taxon>
    </lineage>
</organism>
<comment type="caution">
    <text evidence="1">The sequence shown here is derived from an EMBL/GenBank/DDBJ whole genome shotgun (WGS) entry which is preliminary data.</text>
</comment>
<dbReference type="EMBL" id="AZJJ01000002">
    <property type="protein sequence ID" value="ETD26791.1"/>
    <property type="molecule type" value="Genomic_DNA"/>
</dbReference>
<dbReference type="InterPro" id="IPR017946">
    <property type="entry name" value="PLC-like_Pdiesterase_TIM-brl"/>
</dbReference>
<dbReference type="RefSeq" id="WP_023930144.1">
    <property type="nucleotide sequence ID" value="NZ_KI669458.1"/>
</dbReference>
<evidence type="ECO:0008006" key="3">
    <source>
        <dbReference type="Google" id="ProtNLM"/>
    </source>
</evidence>
<evidence type="ECO:0000313" key="2">
    <source>
        <dbReference type="Proteomes" id="UP000018688"/>
    </source>
</evidence>
<dbReference type="STRING" id="1357399.HMPREF2087_01181"/>
<dbReference type="Proteomes" id="UP000018688">
    <property type="component" value="Unassembled WGS sequence"/>
</dbReference>
<protein>
    <recommendedName>
        <fullName evidence="3">GP-PDE domain-containing protein</fullName>
    </recommendedName>
</protein>
<proteinExistence type="predicted"/>
<sequence>MTKRAIVILSLLTLGVGLSVYVGRSFPIKELKGYTPYAMYLQATNEQCPFNAQAKNFSPPPNAHFIAHAGGAIIENGKPFTYTNSKEALLQSIEEGFSFIELDLMLDSSGGIFGAHDYEHFSGITGGSLPKDTPPSKEQILLSKIHNRFTPLVAESITEIFLANPRIYLVTDKLNDFSAIATQLPFTDRILIEVFSLRGYYKAKRLGLLPMLSTSDIALSKRLKIPMVATHTSTLKDPAKLKLAEEYIAQGGCIMAFSSNEKSFIQAHLDSSATMFYTDYFDINANKCKLEEEMCKTY</sequence>
<dbReference type="OrthoDB" id="5324121at2"/>
<dbReference type="HOGENOM" id="CLU_933071_0_0_7"/>